<organism evidence="2 3">
    <name type="scientific">Coemansia javaensis</name>
    <dbReference type="NCBI Taxonomy" id="2761396"/>
    <lineage>
        <taxon>Eukaryota</taxon>
        <taxon>Fungi</taxon>
        <taxon>Fungi incertae sedis</taxon>
        <taxon>Zoopagomycota</taxon>
        <taxon>Kickxellomycotina</taxon>
        <taxon>Kickxellomycetes</taxon>
        <taxon>Kickxellales</taxon>
        <taxon>Kickxellaceae</taxon>
        <taxon>Coemansia</taxon>
    </lineage>
</organism>
<dbReference type="Proteomes" id="UP001140217">
    <property type="component" value="Unassembled WGS sequence"/>
</dbReference>
<evidence type="ECO:0000313" key="2">
    <source>
        <dbReference type="EMBL" id="KAJ2777224.1"/>
    </source>
</evidence>
<dbReference type="EMBL" id="JANBUL010000304">
    <property type="protein sequence ID" value="KAJ2777224.1"/>
    <property type="molecule type" value="Genomic_DNA"/>
</dbReference>
<dbReference type="AlphaFoldDB" id="A0A9W8H957"/>
<evidence type="ECO:0000313" key="3">
    <source>
        <dbReference type="Proteomes" id="UP001140217"/>
    </source>
</evidence>
<gene>
    <name evidence="2" type="ORF">H4R18_005252</name>
</gene>
<comment type="caution">
    <text evidence="2">The sequence shown here is derived from an EMBL/GenBank/DDBJ whole genome shotgun (WGS) entry which is preliminary data.</text>
</comment>
<evidence type="ECO:0000256" key="1">
    <source>
        <dbReference type="SAM" id="SignalP"/>
    </source>
</evidence>
<sequence>MARTVTILALAAASAAAAAPVVHAAPGAHLHRRWGCGTGVFPYGGFGGVYPYGGYGGFGGYGYGGFFPFASSVTNDFGANSNFAHFNDDTLYVNNQDATVANNNVHSFNNANVVA</sequence>
<accession>A0A9W8H957</accession>
<keyword evidence="1" id="KW-0732">Signal</keyword>
<name>A0A9W8H957_9FUNG</name>
<dbReference type="OrthoDB" id="5597988at2759"/>
<proteinExistence type="predicted"/>
<feature type="chain" id="PRO_5040789740" evidence="1">
    <location>
        <begin position="25"/>
        <end position="115"/>
    </location>
</feature>
<feature type="signal peptide" evidence="1">
    <location>
        <begin position="1"/>
        <end position="24"/>
    </location>
</feature>
<keyword evidence="3" id="KW-1185">Reference proteome</keyword>
<reference evidence="2" key="1">
    <citation type="submission" date="2022-07" db="EMBL/GenBank/DDBJ databases">
        <title>Phylogenomic reconstructions and comparative analyses of Kickxellomycotina fungi.</title>
        <authorList>
            <person name="Reynolds N.K."/>
            <person name="Stajich J.E."/>
            <person name="Barry K."/>
            <person name="Grigoriev I.V."/>
            <person name="Crous P."/>
            <person name="Smith M.E."/>
        </authorList>
    </citation>
    <scope>NUCLEOTIDE SEQUENCE</scope>
    <source>
        <strain evidence="2">NBRC 105414</strain>
    </source>
</reference>
<protein>
    <submittedName>
        <fullName evidence="2">Uncharacterized protein</fullName>
    </submittedName>
</protein>